<comment type="caution">
    <text evidence="6">The sequence shown here is derived from an EMBL/GenBank/DDBJ whole genome shotgun (WGS) entry which is preliminary data.</text>
</comment>
<sequence>MHPVATTSYIPNINYDSCIGCGKCANVCPIGAISKVKENDKYIIKIDEEVCLGCGICARNCPKSSIILLKRKEKIITPANSVHRVVLMAIEKGQLQELIFDNKALSSHRVMAAILSAILKLPPAKRALANEQVKSIYLERLLNIK</sequence>
<dbReference type="InterPro" id="IPR013283">
    <property type="entry name" value="RLI1"/>
</dbReference>
<dbReference type="InterPro" id="IPR017896">
    <property type="entry name" value="4Fe4S_Fe-S-bd"/>
</dbReference>
<keyword evidence="3" id="KW-0408">Iron</keyword>
<evidence type="ECO:0000259" key="5">
    <source>
        <dbReference type="PROSITE" id="PS51379"/>
    </source>
</evidence>
<evidence type="ECO:0000256" key="2">
    <source>
        <dbReference type="ARBA" id="ARBA00022723"/>
    </source>
</evidence>
<name>A0A645H9X4_9ZZZZ</name>
<dbReference type="InterPro" id="IPR017900">
    <property type="entry name" value="4Fe4S_Fe_S_CS"/>
</dbReference>
<evidence type="ECO:0000256" key="4">
    <source>
        <dbReference type="ARBA" id="ARBA00023014"/>
    </source>
</evidence>
<dbReference type="Pfam" id="PF12838">
    <property type="entry name" value="Fer4_7"/>
    <property type="match status" value="1"/>
</dbReference>
<dbReference type="PROSITE" id="PS00198">
    <property type="entry name" value="4FE4S_FER_1"/>
    <property type="match status" value="2"/>
</dbReference>
<dbReference type="PANTHER" id="PTHR43687">
    <property type="entry name" value="ADENYLYLSULFATE REDUCTASE, BETA SUBUNIT"/>
    <property type="match status" value="1"/>
</dbReference>
<evidence type="ECO:0000313" key="6">
    <source>
        <dbReference type="EMBL" id="MPN35815.1"/>
    </source>
</evidence>
<accession>A0A645H9X4</accession>
<dbReference type="InterPro" id="IPR050572">
    <property type="entry name" value="Fe-S_Ferredoxin"/>
</dbReference>
<dbReference type="SUPFAM" id="SSF54862">
    <property type="entry name" value="4Fe-4S ferredoxins"/>
    <property type="match status" value="1"/>
</dbReference>
<organism evidence="6">
    <name type="scientific">bioreactor metagenome</name>
    <dbReference type="NCBI Taxonomy" id="1076179"/>
    <lineage>
        <taxon>unclassified sequences</taxon>
        <taxon>metagenomes</taxon>
        <taxon>ecological metagenomes</taxon>
    </lineage>
</organism>
<reference evidence="6" key="1">
    <citation type="submission" date="2019-08" db="EMBL/GenBank/DDBJ databases">
        <authorList>
            <person name="Kucharzyk K."/>
            <person name="Murdoch R.W."/>
            <person name="Higgins S."/>
            <person name="Loffler F."/>
        </authorList>
    </citation>
    <scope>NUCLEOTIDE SEQUENCE</scope>
</reference>
<keyword evidence="4" id="KW-0411">Iron-sulfur</keyword>
<keyword evidence="2" id="KW-0479">Metal-binding</keyword>
<protein>
    <submittedName>
        <fullName evidence="6">Electron transport complex subunit RsxB</fullName>
    </submittedName>
</protein>
<dbReference type="PRINTS" id="PR01868">
    <property type="entry name" value="ABCEFAMILY"/>
</dbReference>
<gene>
    <name evidence="6" type="primary">rsxB_109</name>
    <name evidence="6" type="ORF">SDC9_183317</name>
</gene>
<dbReference type="AlphaFoldDB" id="A0A645H9X4"/>
<dbReference type="GO" id="GO:0046872">
    <property type="term" value="F:metal ion binding"/>
    <property type="evidence" value="ECO:0007669"/>
    <property type="project" value="UniProtKB-KW"/>
</dbReference>
<dbReference type="PANTHER" id="PTHR43687:SF1">
    <property type="entry name" value="FERREDOXIN III"/>
    <property type="match status" value="1"/>
</dbReference>
<dbReference type="PROSITE" id="PS51379">
    <property type="entry name" value="4FE4S_FER_2"/>
    <property type="match status" value="2"/>
</dbReference>
<dbReference type="GO" id="GO:0051539">
    <property type="term" value="F:4 iron, 4 sulfur cluster binding"/>
    <property type="evidence" value="ECO:0007669"/>
    <property type="project" value="UniProtKB-KW"/>
</dbReference>
<feature type="domain" description="4Fe-4S ferredoxin-type" evidence="5">
    <location>
        <begin position="42"/>
        <end position="71"/>
    </location>
</feature>
<dbReference type="EMBL" id="VSSQ01089625">
    <property type="protein sequence ID" value="MPN35815.1"/>
    <property type="molecule type" value="Genomic_DNA"/>
</dbReference>
<evidence type="ECO:0000256" key="3">
    <source>
        <dbReference type="ARBA" id="ARBA00023004"/>
    </source>
</evidence>
<keyword evidence="1" id="KW-0004">4Fe-4S</keyword>
<dbReference type="Gene3D" id="3.30.70.20">
    <property type="match status" value="2"/>
</dbReference>
<proteinExistence type="predicted"/>
<evidence type="ECO:0000256" key="1">
    <source>
        <dbReference type="ARBA" id="ARBA00022485"/>
    </source>
</evidence>
<feature type="domain" description="4Fe-4S ferredoxin-type" evidence="5">
    <location>
        <begin position="9"/>
        <end position="38"/>
    </location>
</feature>